<feature type="region of interest" description="Disordered" evidence="1">
    <location>
        <begin position="1"/>
        <end position="23"/>
    </location>
</feature>
<dbReference type="Proteomes" id="UP000006882">
    <property type="component" value="Chromosome G1"/>
</dbReference>
<dbReference type="Pfam" id="PF14111">
    <property type="entry name" value="DUF4283"/>
    <property type="match status" value="1"/>
</dbReference>
<evidence type="ECO:0000313" key="4">
    <source>
        <dbReference type="EMBL" id="ONI29072.1"/>
    </source>
</evidence>
<accession>A0A251QZ18</accession>
<dbReference type="Gramene" id="ONI29072">
    <property type="protein sequence ID" value="ONI29072"/>
    <property type="gene ID" value="PRUPE_1G179200"/>
</dbReference>
<dbReference type="AlphaFoldDB" id="A0A251QZ18"/>
<dbReference type="PANTHER" id="PTHR31286:SF99">
    <property type="entry name" value="DUF4283 DOMAIN-CONTAINING PROTEIN"/>
    <property type="match status" value="1"/>
</dbReference>
<name>A0A251QZ18_PRUPE</name>
<dbReference type="InterPro" id="IPR025836">
    <property type="entry name" value="Zn_knuckle_CX2CX4HX4C"/>
</dbReference>
<reference evidence="4 5" key="1">
    <citation type="journal article" date="2013" name="Nat. Genet.">
        <title>The high-quality draft genome of peach (Prunus persica) identifies unique patterns of genetic diversity, domestication and genome evolution.</title>
        <authorList>
            <consortium name="International Peach Genome Initiative"/>
            <person name="Verde I."/>
            <person name="Abbott A.G."/>
            <person name="Scalabrin S."/>
            <person name="Jung S."/>
            <person name="Shu S."/>
            <person name="Marroni F."/>
            <person name="Zhebentyayeva T."/>
            <person name="Dettori M.T."/>
            <person name="Grimwood J."/>
            <person name="Cattonaro F."/>
            <person name="Zuccolo A."/>
            <person name="Rossini L."/>
            <person name="Jenkins J."/>
            <person name="Vendramin E."/>
            <person name="Meisel L.A."/>
            <person name="Decroocq V."/>
            <person name="Sosinski B."/>
            <person name="Prochnik S."/>
            <person name="Mitros T."/>
            <person name="Policriti A."/>
            <person name="Cipriani G."/>
            <person name="Dondini L."/>
            <person name="Ficklin S."/>
            <person name="Goodstein D.M."/>
            <person name="Xuan P."/>
            <person name="Del Fabbro C."/>
            <person name="Aramini V."/>
            <person name="Copetti D."/>
            <person name="Gonzalez S."/>
            <person name="Horner D.S."/>
            <person name="Falchi R."/>
            <person name="Lucas S."/>
            <person name="Mica E."/>
            <person name="Maldonado J."/>
            <person name="Lazzari B."/>
            <person name="Bielenberg D."/>
            <person name="Pirona R."/>
            <person name="Miculan M."/>
            <person name="Barakat A."/>
            <person name="Testolin R."/>
            <person name="Stella A."/>
            <person name="Tartarini S."/>
            <person name="Tonutti P."/>
            <person name="Arus P."/>
            <person name="Orellana A."/>
            <person name="Wells C."/>
            <person name="Main D."/>
            <person name="Vizzotto G."/>
            <person name="Silva H."/>
            <person name="Salamini F."/>
            <person name="Schmutz J."/>
            <person name="Morgante M."/>
            <person name="Rokhsar D.S."/>
        </authorList>
    </citation>
    <scope>NUCLEOTIDE SEQUENCE [LARGE SCALE GENOMIC DNA]</scope>
    <source>
        <strain evidence="5">cv. Nemared</strain>
    </source>
</reference>
<proteinExistence type="predicted"/>
<evidence type="ECO:0000256" key="1">
    <source>
        <dbReference type="SAM" id="MobiDB-lite"/>
    </source>
</evidence>
<dbReference type="InterPro" id="IPR040256">
    <property type="entry name" value="At4g02000-like"/>
</dbReference>
<dbReference type="InterPro" id="IPR025558">
    <property type="entry name" value="DUF4283"/>
</dbReference>
<keyword evidence="5" id="KW-1185">Reference proteome</keyword>
<evidence type="ECO:0008006" key="6">
    <source>
        <dbReference type="Google" id="ProtNLM"/>
    </source>
</evidence>
<dbReference type="PANTHER" id="PTHR31286">
    <property type="entry name" value="GLYCINE-RICH CELL WALL STRUCTURAL PROTEIN 1.8-LIKE"/>
    <property type="match status" value="1"/>
</dbReference>
<dbReference type="Pfam" id="PF14392">
    <property type="entry name" value="zf-CCHC_4"/>
    <property type="match status" value="1"/>
</dbReference>
<feature type="domain" description="DUF4283" evidence="2">
    <location>
        <begin position="78"/>
        <end position="143"/>
    </location>
</feature>
<gene>
    <name evidence="4" type="ORF">PRUPE_1G179200</name>
</gene>
<feature type="domain" description="Zinc knuckle CX2CX4HX4C" evidence="3">
    <location>
        <begin position="219"/>
        <end position="245"/>
    </location>
</feature>
<protein>
    <recommendedName>
        <fullName evidence="6">CCHC-type domain-containing protein</fullName>
    </recommendedName>
</protein>
<organism evidence="4 5">
    <name type="scientific">Prunus persica</name>
    <name type="common">Peach</name>
    <name type="synonym">Amygdalus persica</name>
    <dbReference type="NCBI Taxonomy" id="3760"/>
    <lineage>
        <taxon>Eukaryota</taxon>
        <taxon>Viridiplantae</taxon>
        <taxon>Streptophyta</taxon>
        <taxon>Embryophyta</taxon>
        <taxon>Tracheophyta</taxon>
        <taxon>Spermatophyta</taxon>
        <taxon>Magnoliopsida</taxon>
        <taxon>eudicotyledons</taxon>
        <taxon>Gunneridae</taxon>
        <taxon>Pentapetalae</taxon>
        <taxon>rosids</taxon>
        <taxon>fabids</taxon>
        <taxon>Rosales</taxon>
        <taxon>Rosaceae</taxon>
        <taxon>Amygdaloideae</taxon>
        <taxon>Amygdaleae</taxon>
        <taxon>Prunus</taxon>
    </lineage>
</organism>
<feature type="compositionally biased region" description="Basic and acidic residues" evidence="1">
    <location>
        <begin position="1"/>
        <end position="13"/>
    </location>
</feature>
<sequence length="567" mass="63868">MKDGSSKQFRSEDFAPPGSDDEVNFKDKLLSSSCFEYTEGMEKDGFFIESGDYEVKDSPCGPSIRFSEHLKNKIYRPWKNSVIIQFVGKTHTYNFVLARLKQRWRLKGPMQLVDLNNGFFIVCFVLEEDLLYMLTGGPWVVHDTEEHVSRITVWVRLSGMGVEFFNSETIKCIGDLIGSSYKVDVHTVGQMIGKFARVCVEIDLNKPLIPNLVVEGRPVRVEYENLPVICFNCCRVGHNKEYCPFANPIHKNNETDMDMTGDIQEEMRSHQVEKLRKMRLDDNQKGPIDPTGDKAGFGIWNVVSTRKAWKKNFKNGTTASEDKGKGVSPEVVHKRQEKVFHSSNALPQKDKKEVVQKFNSEAGIYDAFGSRFNILENDCFDSEQEHVFGTLENLLSINGKAIQSKDDDGWNDLIPPNKGKKKVGRLRKVLSDISNKSSSRLAIVLRPSSKNLPHDSTITSMSELDQALGNLRRPVTSFDNGGLEIGEVNARRNDYYSISKPQARNIIYVVYRVVDQDMEIQDLKDSESVQLDSKVCEALIIGVSACCAKDGKAQGLKCMGPLSANSD</sequence>
<evidence type="ECO:0000313" key="5">
    <source>
        <dbReference type="Proteomes" id="UP000006882"/>
    </source>
</evidence>
<dbReference type="EMBL" id="CM007651">
    <property type="protein sequence ID" value="ONI29072.1"/>
    <property type="molecule type" value="Genomic_DNA"/>
</dbReference>
<evidence type="ECO:0000259" key="2">
    <source>
        <dbReference type="Pfam" id="PF14111"/>
    </source>
</evidence>
<evidence type="ECO:0000259" key="3">
    <source>
        <dbReference type="Pfam" id="PF14392"/>
    </source>
</evidence>